<gene>
    <name evidence="3" type="ORF">DJ018_01270</name>
</gene>
<evidence type="ECO:0000313" key="3">
    <source>
        <dbReference type="EMBL" id="RAK56639.1"/>
    </source>
</evidence>
<dbReference type="OrthoDB" id="9790252at2"/>
<dbReference type="Gene3D" id="1.10.260.40">
    <property type="entry name" value="lambda repressor-like DNA-binding domains"/>
    <property type="match status" value="1"/>
</dbReference>
<dbReference type="CDD" id="cd00093">
    <property type="entry name" value="HTH_XRE"/>
    <property type="match status" value="1"/>
</dbReference>
<evidence type="ECO:0000313" key="4">
    <source>
        <dbReference type="Proteomes" id="UP000249725"/>
    </source>
</evidence>
<feature type="transmembrane region" description="Helical" evidence="1">
    <location>
        <begin position="128"/>
        <end position="145"/>
    </location>
</feature>
<dbReference type="PROSITE" id="PS50943">
    <property type="entry name" value="HTH_CROC1"/>
    <property type="match status" value="1"/>
</dbReference>
<dbReference type="InterPro" id="IPR050400">
    <property type="entry name" value="Bact_Cytoskel_RodZ"/>
</dbReference>
<dbReference type="EMBL" id="QFYR01000001">
    <property type="protein sequence ID" value="RAK56639.1"/>
    <property type="molecule type" value="Genomic_DNA"/>
</dbReference>
<dbReference type="GO" id="GO:0003677">
    <property type="term" value="F:DNA binding"/>
    <property type="evidence" value="ECO:0007669"/>
    <property type="project" value="InterPro"/>
</dbReference>
<organism evidence="3 4">
    <name type="scientific">Phenylobacterium deserti</name>
    <dbReference type="NCBI Taxonomy" id="1914756"/>
    <lineage>
        <taxon>Bacteria</taxon>
        <taxon>Pseudomonadati</taxon>
        <taxon>Pseudomonadota</taxon>
        <taxon>Alphaproteobacteria</taxon>
        <taxon>Caulobacterales</taxon>
        <taxon>Caulobacteraceae</taxon>
        <taxon>Phenylobacterium</taxon>
    </lineage>
</organism>
<keyword evidence="1" id="KW-0812">Transmembrane</keyword>
<evidence type="ECO:0000256" key="1">
    <source>
        <dbReference type="SAM" id="Phobius"/>
    </source>
</evidence>
<keyword evidence="1" id="KW-1133">Transmembrane helix</keyword>
<dbReference type="RefSeq" id="WP_111512990.1">
    <property type="nucleotide sequence ID" value="NZ_QFYR01000001.1"/>
</dbReference>
<dbReference type="Proteomes" id="UP000249725">
    <property type="component" value="Unassembled WGS sequence"/>
</dbReference>
<feature type="domain" description="HTH cro/C1-type" evidence="2">
    <location>
        <begin position="36"/>
        <end position="96"/>
    </location>
</feature>
<accession>A0A328APY9</accession>
<dbReference type="SUPFAM" id="SSF47413">
    <property type="entry name" value="lambda repressor-like DNA-binding domains"/>
    <property type="match status" value="1"/>
</dbReference>
<sequence length="326" mass="34132">MPLDTGVPELNLDAGSSELSTPAPNLYSGADIGQALRAIREHHGLSLDELAEATRVRASYLEALEEMRLELLPSRPFTIGYIRAYAHALGVDPDAAVERFKADEPVLDEPLRAPIGVIDERDPRLRGLMGFMALIIVAIVLYNIAQRAMMEAAPPPPTAPEQTVARALQTVKSGPVSLGAPLPAPVESTTPPAYETPGLAEAHLAEDGKTIVLEGQPKPVVGPPEMPADLVLVPTFKPAGAILGAAPNQPSAVTLQALKPAALIVRGADGSVYFARQLNKGEAYRVPMVGGLVADVSEPEAFQVFVAGASRGVLPAPQVALAKLAG</sequence>
<protein>
    <submittedName>
        <fullName evidence="3">Helix-turn-helix domain-containing protein</fullName>
    </submittedName>
</protein>
<name>A0A328APY9_9CAUL</name>
<keyword evidence="1" id="KW-0472">Membrane</keyword>
<dbReference type="PANTHER" id="PTHR34475">
    <property type="match status" value="1"/>
</dbReference>
<dbReference type="Pfam" id="PF13413">
    <property type="entry name" value="HTH_25"/>
    <property type="match status" value="1"/>
</dbReference>
<dbReference type="SMART" id="SM00530">
    <property type="entry name" value="HTH_XRE"/>
    <property type="match status" value="1"/>
</dbReference>
<keyword evidence="4" id="KW-1185">Reference proteome</keyword>
<comment type="caution">
    <text evidence="3">The sequence shown here is derived from an EMBL/GenBank/DDBJ whole genome shotgun (WGS) entry which is preliminary data.</text>
</comment>
<dbReference type="InterPro" id="IPR001387">
    <property type="entry name" value="Cro/C1-type_HTH"/>
</dbReference>
<evidence type="ECO:0000259" key="2">
    <source>
        <dbReference type="PROSITE" id="PS50943"/>
    </source>
</evidence>
<reference evidence="4" key="1">
    <citation type="submission" date="2018-05" db="EMBL/GenBank/DDBJ databases">
        <authorList>
            <person name="Li X."/>
        </authorList>
    </citation>
    <scope>NUCLEOTIDE SEQUENCE [LARGE SCALE GENOMIC DNA]</scope>
    <source>
        <strain evidence="4">YIM 73061</strain>
    </source>
</reference>
<dbReference type="AlphaFoldDB" id="A0A328APY9"/>
<dbReference type="InterPro" id="IPR010982">
    <property type="entry name" value="Lambda_DNA-bd_dom_sf"/>
</dbReference>
<dbReference type="PANTHER" id="PTHR34475:SF1">
    <property type="entry name" value="CYTOSKELETON PROTEIN RODZ"/>
    <property type="match status" value="1"/>
</dbReference>
<proteinExistence type="predicted"/>